<dbReference type="EMBL" id="JBHTMP010000046">
    <property type="protein sequence ID" value="MFD1324321.1"/>
    <property type="molecule type" value="Genomic_DNA"/>
</dbReference>
<evidence type="ECO:0000256" key="1">
    <source>
        <dbReference type="ARBA" id="ARBA00022777"/>
    </source>
</evidence>
<feature type="domain" description="GHMP kinase N-terminal" evidence="3">
    <location>
        <begin position="67"/>
        <end position="135"/>
    </location>
</feature>
<dbReference type="Gene3D" id="3.30.230.10">
    <property type="match status" value="1"/>
</dbReference>
<dbReference type="RefSeq" id="WP_377574761.1">
    <property type="nucleotide sequence ID" value="NZ_JBHTMP010000046.1"/>
</dbReference>
<dbReference type="Proteomes" id="UP001597260">
    <property type="component" value="Unassembled WGS sequence"/>
</dbReference>
<sequence>MGRGHAIGHHGELLQGTFQDRSGRSHRALVTMPLPGLVTTAEFRPLLDRAPDAPLVTVRPAWRRKAQAAAELMLREHLPTASGGELVLSGQAQPGLGLGSSTSDVTATLRAVADCYGLRLSTAEIAALAVRAEGASDSVMVEDRVVLFAHRSGRILEEFDSRLPGMLVVGCDTDPARGGVDTLAFRPPEHTPAEVASFRVLVGLLRHALATRSVALLAQVAQASARINQRYLPTRGFATLCRTAREAGGLGVQVSHSGTVAGVIYDAGRPDAERQADRCVRLLRRRGFADPQILTVTSAGALV</sequence>
<comment type="caution">
    <text evidence="4">The sequence shown here is derived from an EMBL/GenBank/DDBJ whole genome shotgun (WGS) entry which is preliminary data.</text>
</comment>
<dbReference type="Pfam" id="PF00288">
    <property type="entry name" value="GHMP_kinases_N"/>
    <property type="match status" value="1"/>
</dbReference>
<keyword evidence="1" id="KW-0808">Transferase</keyword>
<protein>
    <recommendedName>
        <fullName evidence="3">GHMP kinase N-terminal domain-containing protein</fullName>
    </recommendedName>
</protein>
<name>A0ABW3YLI7_9ACTN</name>
<proteinExistence type="predicted"/>
<keyword evidence="5" id="KW-1185">Reference proteome</keyword>
<accession>A0ABW3YLI7</accession>
<feature type="region of interest" description="Disordered" evidence="2">
    <location>
        <begin position="1"/>
        <end position="20"/>
    </location>
</feature>
<dbReference type="InterPro" id="IPR006204">
    <property type="entry name" value="GHMP_kinase_N_dom"/>
</dbReference>
<organism evidence="4 5">
    <name type="scientific">Micromonospora sonneratiae</name>
    <dbReference type="NCBI Taxonomy" id="1184706"/>
    <lineage>
        <taxon>Bacteria</taxon>
        <taxon>Bacillati</taxon>
        <taxon>Actinomycetota</taxon>
        <taxon>Actinomycetes</taxon>
        <taxon>Micromonosporales</taxon>
        <taxon>Micromonosporaceae</taxon>
        <taxon>Micromonospora</taxon>
    </lineage>
</organism>
<reference evidence="5" key="1">
    <citation type="journal article" date="2019" name="Int. J. Syst. Evol. Microbiol.">
        <title>The Global Catalogue of Microorganisms (GCM) 10K type strain sequencing project: providing services to taxonomists for standard genome sequencing and annotation.</title>
        <authorList>
            <consortium name="The Broad Institute Genomics Platform"/>
            <consortium name="The Broad Institute Genome Sequencing Center for Infectious Disease"/>
            <person name="Wu L."/>
            <person name="Ma J."/>
        </authorList>
    </citation>
    <scope>NUCLEOTIDE SEQUENCE [LARGE SCALE GENOMIC DNA]</scope>
    <source>
        <strain evidence="5">JCM 31037</strain>
    </source>
</reference>
<evidence type="ECO:0000256" key="2">
    <source>
        <dbReference type="SAM" id="MobiDB-lite"/>
    </source>
</evidence>
<dbReference type="SUPFAM" id="SSF54211">
    <property type="entry name" value="Ribosomal protein S5 domain 2-like"/>
    <property type="match status" value="1"/>
</dbReference>
<gene>
    <name evidence="4" type="ORF">ACFQ4H_24860</name>
</gene>
<evidence type="ECO:0000313" key="4">
    <source>
        <dbReference type="EMBL" id="MFD1324321.1"/>
    </source>
</evidence>
<dbReference type="InterPro" id="IPR014721">
    <property type="entry name" value="Ribsml_uS5_D2-typ_fold_subgr"/>
</dbReference>
<keyword evidence="1" id="KW-0418">Kinase</keyword>
<evidence type="ECO:0000259" key="3">
    <source>
        <dbReference type="Pfam" id="PF00288"/>
    </source>
</evidence>
<evidence type="ECO:0000313" key="5">
    <source>
        <dbReference type="Proteomes" id="UP001597260"/>
    </source>
</evidence>
<dbReference type="InterPro" id="IPR020568">
    <property type="entry name" value="Ribosomal_Su5_D2-typ_SF"/>
</dbReference>